<name>V4TAM0_9HYPH</name>
<evidence type="ECO:0000313" key="2">
    <source>
        <dbReference type="Proteomes" id="UP000017819"/>
    </source>
</evidence>
<dbReference type="Proteomes" id="UP000017819">
    <property type="component" value="Unassembled WGS sequence"/>
</dbReference>
<protein>
    <submittedName>
        <fullName evidence="1">Uncharacterized protein</fullName>
    </submittedName>
</protein>
<evidence type="ECO:0000313" key="1">
    <source>
        <dbReference type="EMBL" id="ESR23478.1"/>
    </source>
</evidence>
<comment type="caution">
    <text evidence="1">The sequence shown here is derived from an EMBL/GenBank/DDBJ whole genome shotgun (WGS) entry which is preliminary data.</text>
</comment>
<sequence>MTGWLTGIAITTGCCVPGPIRMFTVPVVTPGCASAAEAAISTAVKTTADAGLNFISVS</sequence>
<dbReference type="STRING" id="631454.N177_3546"/>
<keyword evidence="2" id="KW-1185">Reference proteome</keyword>
<gene>
    <name evidence="1" type="ORF">N177_3546</name>
</gene>
<organism evidence="1 2">
    <name type="scientific">Lutibaculum baratangense AMV1</name>
    <dbReference type="NCBI Taxonomy" id="631454"/>
    <lineage>
        <taxon>Bacteria</taxon>
        <taxon>Pseudomonadati</taxon>
        <taxon>Pseudomonadota</taxon>
        <taxon>Alphaproteobacteria</taxon>
        <taxon>Hyphomicrobiales</taxon>
        <taxon>Tepidamorphaceae</taxon>
        <taxon>Lutibaculum</taxon>
    </lineage>
</organism>
<reference evidence="1 2" key="1">
    <citation type="journal article" date="2014" name="Genome Announc.">
        <title>Draft Genome Sequence of Lutibaculum baratangense Strain AMV1T, Isolated from a Mud Volcano in Andamans, India.</title>
        <authorList>
            <person name="Singh A."/>
            <person name="Sreenivas A."/>
            <person name="Sathyanarayana Reddy G."/>
            <person name="Pinnaka A.K."/>
            <person name="Shivaji S."/>
        </authorList>
    </citation>
    <scope>NUCLEOTIDE SEQUENCE [LARGE SCALE GENOMIC DNA]</scope>
    <source>
        <strain evidence="1 2">AMV1</strain>
    </source>
</reference>
<dbReference type="AlphaFoldDB" id="V4TAM0"/>
<proteinExistence type="predicted"/>
<accession>V4TAM0</accession>
<dbReference type="EMBL" id="AWXZ01000039">
    <property type="protein sequence ID" value="ESR23478.1"/>
    <property type="molecule type" value="Genomic_DNA"/>
</dbReference>